<dbReference type="GO" id="GO:0016020">
    <property type="term" value="C:membrane"/>
    <property type="evidence" value="ECO:0007669"/>
    <property type="project" value="UniProtKB-SubCell"/>
</dbReference>
<feature type="domain" description="Amino acid transporter transmembrane" evidence="6">
    <location>
        <begin position="8"/>
        <end position="313"/>
    </location>
</feature>
<dbReference type="VEuPathDB" id="FungiDB:BDEG_25109"/>
<keyword evidence="4 5" id="KW-0472">Membrane</keyword>
<sequence length="652" mass="71866">MGYTKNIGYIGSVSLLLTSITGPGIVIIPTIFQNAGWLIPVLAFIFIGVLAGFACLFIIEACSIFPGNDRFQRNIEFTVLVHQFYGRNWYYAMIFILYGSLQSTNIASIIGCAQVFDNIFIRFFGITCGYGITPLNGLICVYSSGVENSPFGDNYMLGTFGYILTAMFIIPLTRIDLNDNVILQLISCVYTVLFLGTLIIQSSLDGLHKENLPMIGSSQSGTIGSVLFNFAMANEIPSWVNIAHPRVSIHKSIWVSIILACTFYILVGIFGSLGFHTDANTNLLQAMYNDSALSTSSLGWLFFMYLFFPVMTYATSIPVAMLVVKINFLAAGLCSSGMATFWAVIAPFIIGIPFQTGSLIVPFGIWTSVTFQAICNFFVPFLIFMFMNKRNTVMAQSVIDELEFLDITAGIKKGFTDEEDEFDYIYHLPHANQDRIIRRNPFKKQTDHDRLERGKSIGELSVASKHSIKQIRSMLDPNASHRLGLRASHPRHSDGLTGLNASGVGTSRISLNTQNLDVMTASRMGSTSNLGSSMAASQFNTYGYGSFAESSTKGTRSSGSEVKSRVAGLYNRNRSNHVELSQSFGESKMSESYSDAFGLLDLGEIAMEGYSPFRALPSWLTIYVRSKWIAIFGLICMVLMIAQVVWSSVVGL</sequence>
<feature type="transmembrane region" description="Helical" evidence="5">
    <location>
        <begin position="7"/>
        <end position="32"/>
    </location>
</feature>
<proteinExistence type="predicted"/>
<evidence type="ECO:0000256" key="2">
    <source>
        <dbReference type="ARBA" id="ARBA00022692"/>
    </source>
</evidence>
<dbReference type="PANTHER" id="PTHR16189">
    <property type="entry name" value="TRANSMEMBRANE PROTEIN 104-RELATED"/>
    <property type="match status" value="1"/>
</dbReference>
<organism evidence="7 8">
    <name type="scientific">Batrachochytrium dendrobatidis (strain JEL423)</name>
    <dbReference type="NCBI Taxonomy" id="403673"/>
    <lineage>
        <taxon>Eukaryota</taxon>
        <taxon>Fungi</taxon>
        <taxon>Fungi incertae sedis</taxon>
        <taxon>Chytridiomycota</taxon>
        <taxon>Chytridiomycota incertae sedis</taxon>
        <taxon>Chytridiomycetes</taxon>
        <taxon>Rhizophydiales</taxon>
        <taxon>Rhizophydiales incertae sedis</taxon>
        <taxon>Batrachochytrium</taxon>
    </lineage>
</organism>
<feature type="transmembrane region" description="Helical" evidence="5">
    <location>
        <begin position="88"/>
        <end position="107"/>
    </location>
</feature>
<evidence type="ECO:0000313" key="8">
    <source>
        <dbReference type="Proteomes" id="UP000077115"/>
    </source>
</evidence>
<dbReference type="PANTHER" id="PTHR16189:SF3">
    <property type="entry name" value="AMINO ACID TRANSPORTER TRANSMEMBRANE DOMAIN-CONTAINING PROTEIN"/>
    <property type="match status" value="1"/>
</dbReference>
<accession>A0A177WQ30</accession>
<dbReference type="STRING" id="403673.A0A177WQ30"/>
<reference evidence="7 8" key="1">
    <citation type="submission" date="2006-10" db="EMBL/GenBank/DDBJ databases">
        <title>The Genome Sequence of Batrachochytrium dendrobatidis JEL423.</title>
        <authorList>
            <consortium name="The Broad Institute Genome Sequencing Platform"/>
            <person name="Birren B."/>
            <person name="Lander E."/>
            <person name="Galagan J."/>
            <person name="Cuomo C."/>
            <person name="Devon K."/>
            <person name="Jaffe D."/>
            <person name="Butler J."/>
            <person name="Alvarez P."/>
            <person name="Gnerre S."/>
            <person name="Grabherr M."/>
            <person name="Kleber M."/>
            <person name="Mauceli E."/>
            <person name="Brockman W."/>
            <person name="Young S."/>
            <person name="LaButti K."/>
            <person name="Sykes S."/>
            <person name="DeCaprio D."/>
            <person name="Crawford M."/>
            <person name="Koehrsen M."/>
            <person name="Engels R."/>
            <person name="Montgomery P."/>
            <person name="Pearson M."/>
            <person name="Howarth C."/>
            <person name="Larson L."/>
            <person name="White J."/>
            <person name="O'Leary S."/>
            <person name="Kodira C."/>
            <person name="Zeng Q."/>
            <person name="Yandava C."/>
            <person name="Alvarado L."/>
            <person name="Longcore J."/>
            <person name="James T."/>
        </authorList>
    </citation>
    <scope>NUCLEOTIDE SEQUENCE [LARGE SCALE GENOMIC DNA]</scope>
    <source>
        <strain evidence="7 8">JEL423</strain>
    </source>
</reference>
<dbReference type="Proteomes" id="UP000077115">
    <property type="component" value="Unassembled WGS sequence"/>
</dbReference>
<feature type="transmembrane region" description="Helical" evidence="5">
    <location>
        <begin position="119"/>
        <end position="143"/>
    </location>
</feature>
<dbReference type="InterPro" id="IPR013057">
    <property type="entry name" value="AA_transpt_TM"/>
</dbReference>
<feature type="transmembrane region" description="Helical" evidence="5">
    <location>
        <begin position="181"/>
        <end position="200"/>
    </location>
</feature>
<gene>
    <name evidence="7" type="ORF">BDEG_25109</name>
</gene>
<dbReference type="OrthoDB" id="294541at2759"/>
<reference evidence="7 8" key="2">
    <citation type="submission" date="2016-05" db="EMBL/GenBank/DDBJ databases">
        <title>Lineage-specific infection strategies underlie the spectrum of fungal disease in amphibians.</title>
        <authorList>
            <person name="Cuomo C.A."/>
            <person name="Farrer R.A."/>
            <person name="James T."/>
            <person name="Longcore J."/>
            <person name="Birren B."/>
        </authorList>
    </citation>
    <scope>NUCLEOTIDE SEQUENCE [LARGE SCALE GENOMIC DNA]</scope>
    <source>
        <strain evidence="7 8">JEL423</strain>
    </source>
</reference>
<dbReference type="EMBL" id="DS022306">
    <property type="protein sequence ID" value="OAJ41530.1"/>
    <property type="molecule type" value="Genomic_DNA"/>
</dbReference>
<feature type="transmembrane region" description="Helical" evidence="5">
    <location>
        <begin position="155"/>
        <end position="175"/>
    </location>
</feature>
<feature type="transmembrane region" description="Helical" evidence="5">
    <location>
        <begin position="297"/>
        <end position="316"/>
    </location>
</feature>
<evidence type="ECO:0000313" key="7">
    <source>
        <dbReference type="EMBL" id="OAJ41530.1"/>
    </source>
</evidence>
<feature type="transmembrane region" description="Helical" evidence="5">
    <location>
        <begin position="38"/>
        <end position="67"/>
    </location>
</feature>
<evidence type="ECO:0000256" key="5">
    <source>
        <dbReference type="SAM" id="Phobius"/>
    </source>
</evidence>
<evidence type="ECO:0000256" key="4">
    <source>
        <dbReference type="ARBA" id="ARBA00023136"/>
    </source>
</evidence>
<evidence type="ECO:0000256" key="3">
    <source>
        <dbReference type="ARBA" id="ARBA00022989"/>
    </source>
</evidence>
<feature type="transmembrane region" description="Helical" evidence="5">
    <location>
        <begin position="328"/>
        <end position="351"/>
    </location>
</feature>
<feature type="transmembrane region" description="Helical" evidence="5">
    <location>
        <begin position="363"/>
        <end position="387"/>
    </location>
</feature>
<keyword evidence="3 5" id="KW-1133">Transmembrane helix</keyword>
<evidence type="ECO:0000259" key="6">
    <source>
        <dbReference type="Pfam" id="PF01490"/>
    </source>
</evidence>
<evidence type="ECO:0000256" key="1">
    <source>
        <dbReference type="ARBA" id="ARBA00004370"/>
    </source>
</evidence>
<name>A0A177WQ30_BATDL</name>
<dbReference type="eggNOG" id="ENOG502QSDW">
    <property type="taxonomic scope" value="Eukaryota"/>
</dbReference>
<feature type="transmembrane region" description="Helical" evidence="5">
    <location>
        <begin position="253"/>
        <end position="277"/>
    </location>
</feature>
<keyword evidence="2 5" id="KW-0812">Transmembrane</keyword>
<dbReference type="Pfam" id="PF01490">
    <property type="entry name" value="Aa_trans"/>
    <property type="match status" value="1"/>
</dbReference>
<feature type="transmembrane region" description="Helical" evidence="5">
    <location>
        <begin position="628"/>
        <end position="646"/>
    </location>
</feature>
<comment type="subcellular location">
    <subcellularLocation>
        <location evidence="1">Membrane</location>
    </subcellularLocation>
</comment>
<protein>
    <recommendedName>
        <fullName evidence="6">Amino acid transporter transmembrane domain-containing protein</fullName>
    </recommendedName>
</protein>
<dbReference type="AlphaFoldDB" id="A0A177WQ30"/>